<dbReference type="Pfam" id="PF01979">
    <property type="entry name" value="Amidohydro_1"/>
    <property type="match status" value="1"/>
</dbReference>
<dbReference type="Proteomes" id="UP001259572">
    <property type="component" value="Unassembled WGS sequence"/>
</dbReference>
<evidence type="ECO:0000313" key="4">
    <source>
        <dbReference type="Proteomes" id="UP001259572"/>
    </source>
</evidence>
<evidence type="ECO:0000256" key="1">
    <source>
        <dbReference type="SAM" id="SignalP"/>
    </source>
</evidence>
<dbReference type="InterPro" id="IPR051781">
    <property type="entry name" value="Metallo-dep_Hydrolase"/>
</dbReference>
<feature type="signal peptide" evidence="1">
    <location>
        <begin position="1"/>
        <end position="23"/>
    </location>
</feature>
<dbReference type="EMBL" id="JAVUPU010000010">
    <property type="protein sequence ID" value="MDT9600665.1"/>
    <property type="molecule type" value="Genomic_DNA"/>
</dbReference>
<dbReference type="InterPro" id="IPR032466">
    <property type="entry name" value="Metal_Hydrolase"/>
</dbReference>
<comment type="caution">
    <text evidence="3">The sequence shown here is derived from an EMBL/GenBank/DDBJ whole genome shotgun (WGS) entry which is preliminary data.</text>
</comment>
<dbReference type="Gene3D" id="3.20.20.140">
    <property type="entry name" value="Metal-dependent hydrolases"/>
    <property type="match status" value="1"/>
</dbReference>
<dbReference type="PANTHER" id="PTHR43135">
    <property type="entry name" value="ALPHA-D-RIBOSE 1-METHYLPHOSPHONATE 5-TRIPHOSPHATE DIPHOSPHATASE"/>
    <property type="match status" value="1"/>
</dbReference>
<evidence type="ECO:0000313" key="3">
    <source>
        <dbReference type="EMBL" id="MDT9600665.1"/>
    </source>
</evidence>
<evidence type="ECO:0000259" key="2">
    <source>
        <dbReference type="Pfam" id="PF01979"/>
    </source>
</evidence>
<sequence>MKKTIAVLAGLAGLAGVNATAHAADRLVIHAGTLIAEPGKPARQRQSIILEDKKIVAIQDGFVAGGTIVDLSDRVVIPGLIDMHVHVTGPVQIGEGSPTAWVAERRLTRASKTVLFGASVAKKILRSGFTTVRNLGDPASVAYDLRDAIRSGEVDGPRMLVSEPQFALSGGDYDVSAFQARPEFEPYLLNRGSCAGVEDCRRAVREEVKRGADVIKLRLSDLAAMDPRVKTAERPEELSAIIDTAHELGRRVAVHTAGVPAATRRAIAAGADTIEHGPLDEGSIRDMAKAGTAFTATLAVYEWAKPLYKRLGITRDFLGDAQASVRAAHAAGVKIVFGTDLMPAAMNLPPIEFRLLTESGLSPAEALRAATMNAAEALGLDKEIGSIAPGKAADIVALDANPLDDIKAMEKVSFVMRAGKIYRNRD</sequence>
<dbReference type="InterPro" id="IPR011059">
    <property type="entry name" value="Metal-dep_hydrolase_composite"/>
</dbReference>
<keyword evidence="1" id="KW-0732">Signal</keyword>
<accession>A0ABU3QB99</accession>
<proteinExistence type="predicted"/>
<dbReference type="Gene3D" id="2.30.40.10">
    <property type="entry name" value="Urease, subunit C, domain 1"/>
    <property type="match status" value="1"/>
</dbReference>
<dbReference type="InterPro" id="IPR006680">
    <property type="entry name" value="Amidohydro-rel"/>
</dbReference>
<reference evidence="3 4" key="1">
    <citation type="submission" date="2023-05" db="EMBL/GenBank/DDBJ databases">
        <authorList>
            <person name="Guo Y."/>
        </authorList>
    </citation>
    <scope>NUCLEOTIDE SEQUENCE [LARGE SCALE GENOMIC DNA]</scope>
    <source>
        <strain evidence="3 4">GR2756</strain>
    </source>
</reference>
<feature type="chain" id="PRO_5045804163" evidence="1">
    <location>
        <begin position="24"/>
        <end position="426"/>
    </location>
</feature>
<name>A0ABU3QB99_9SPHN</name>
<protein>
    <submittedName>
        <fullName evidence="3">Amidohydrolase family protein</fullName>
    </submittedName>
</protein>
<feature type="domain" description="Amidohydrolase-related" evidence="2">
    <location>
        <begin position="75"/>
        <end position="421"/>
    </location>
</feature>
<dbReference type="CDD" id="cd01299">
    <property type="entry name" value="Met_dep_hydrolase_A"/>
    <property type="match status" value="1"/>
</dbReference>
<keyword evidence="4" id="KW-1185">Reference proteome</keyword>
<dbReference type="SUPFAM" id="SSF51338">
    <property type="entry name" value="Composite domain of metallo-dependent hydrolases"/>
    <property type="match status" value="1"/>
</dbReference>
<dbReference type="PANTHER" id="PTHR43135:SF3">
    <property type="entry name" value="ALPHA-D-RIBOSE 1-METHYLPHOSPHONATE 5-TRIPHOSPHATE DIPHOSPHATASE"/>
    <property type="match status" value="1"/>
</dbReference>
<dbReference type="SUPFAM" id="SSF51556">
    <property type="entry name" value="Metallo-dependent hydrolases"/>
    <property type="match status" value="1"/>
</dbReference>
<dbReference type="RefSeq" id="WP_315728040.1">
    <property type="nucleotide sequence ID" value="NZ_JAVUPU010000010.1"/>
</dbReference>
<gene>
    <name evidence="3" type="ORF">RQX22_17015</name>
</gene>
<dbReference type="InterPro" id="IPR057744">
    <property type="entry name" value="OTAase-like"/>
</dbReference>
<organism evidence="3 4">
    <name type="scientific">Sphingosinicella rhizophila</name>
    <dbReference type="NCBI Taxonomy" id="3050082"/>
    <lineage>
        <taxon>Bacteria</taxon>
        <taxon>Pseudomonadati</taxon>
        <taxon>Pseudomonadota</taxon>
        <taxon>Alphaproteobacteria</taxon>
        <taxon>Sphingomonadales</taxon>
        <taxon>Sphingosinicellaceae</taxon>
        <taxon>Sphingosinicella</taxon>
    </lineage>
</organism>